<dbReference type="Proteomes" id="UP000677228">
    <property type="component" value="Unassembled WGS sequence"/>
</dbReference>
<dbReference type="Proteomes" id="UP000663829">
    <property type="component" value="Unassembled WGS sequence"/>
</dbReference>
<dbReference type="OrthoDB" id="10379296at2759"/>
<evidence type="ECO:0000313" key="5">
    <source>
        <dbReference type="Proteomes" id="UP000663829"/>
    </source>
</evidence>
<dbReference type="EMBL" id="CAJOBA010036529">
    <property type="protein sequence ID" value="CAF4024650.1"/>
    <property type="molecule type" value="Genomic_DNA"/>
</dbReference>
<organism evidence="1 5">
    <name type="scientific">Didymodactylos carnosus</name>
    <dbReference type="NCBI Taxonomy" id="1234261"/>
    <lineage>
        <taxon>Eukaryota</taxon>
        <taxon>Metazoa</taxon>
        <taxon>Spiralia</taxon>
        <taxon>Gnathifera</taxon>
        <taxon>Rotifera</taxon>
        <taxon>Eurotatoria</taxon>
        <taxon>Bdelloidea</taxon>
        <taxon>Philodinida</taxon>
        <taxon>Philodinidae</taxon>
        <taxon>Didymodactylos</taxon>
    </lineage>
</organism>
<reference evidence="1" key="1">
    <citation type="submission" date="2021-02" db="EMBL/GenBank/DDBJ databases">
        <authorList>
            <person name="Nowell W R."/>
        </authorList>
    </citation>
    <scope>NUCLEOTIDE SEQUENCE</scope>
</reference>
<evidence type="ECO:0000313" key="3">
    <source>
        <dbReference type="EMBL" id="CAF3837124.1"/>
    </source>
</evidence>
<comment type="caution">
    <text evidence="1">The sequence shown here is derived from an EMBL/GenBank/DDBJ whole genome shotgun (WGS) entry which is preliminary data.</text>
</comment>
<sequence>MGFGTAPQESTMDNYAVSLLDRKRIDKSFDNIKHRLIIVFDRLISFVDQQACFDYIESSIDISAPVFVIFFHYTDTTIPTITGTIKGIYWMDSLTLPSAQQHFHHIEQLISVLRRDIRALINDFSFSIIQKSVRPLDPMHASYTSLMAFLDVFISLTHDDDRQVAQKDFLTNSRAAYINNSAQMRVIDRFAQEYQSFEQAIGWYTRDSFVYRLVNRALHSQNPDIIHKYRFFINDPMLHLDTLHQGEKRASVKE</sequence>
<accession>A0A814LWZ0</accession>
<keyword evidence="5" id="KW-1185">Reference proteome</keyword>
<dbReference type="Proteomes" id="UP000682733">
    <property type="component" value="Unassembled WGS sequence"/>
</dbReference>
<evidence type="ECO:0000313" key="4">
    <source>
        <dbReference type="EMBL" id="CAF4024650.1"/>
    </source>
</evidence>
<dbReference type="EMBL" id="CAJOBC010004684">
    <property type="protein sequence ID" value="CAF3837124.1"/>
    <property type="molecule type" value="Genomic_DNA"/>
</dbReference>
<dbReference type="EMBL" id="CAJNOK010014998">
    <property type="protein sequence ID" value="CAF1216290.1"/>
    <property type="molecule type" value="Genomic_DNA"/>
</dbReference>
<proteinExistence type="predicted"/>
<evidence type="ECO:0000313" key="2">
    <source>
        <dbReference type="EMBL" id="CAF1216290.1"/>
    </source>
</evidence>
<dbReference type="AlphaFoldDB" id="A0A814LWZ0"/>
<protein>
    <submittedName>
        <fullName evidence="1">Uncharacterized protein</fullName>
    </submittedName>
</protein>
<dbReference type="EMBL" id="CAJNOQ010004684">
    <property type="protein sequence ID" value="CAF1069885.1"/>
    <property type="molecule type" value="Genomic_DNA"/>
</dbReference>
<gene>
    <name evidence="1" type="ORF">GPM918_LOCUS17218</name>
    <name evidence="2" type="ORF">OVA965_LOCUS24696</name>
    <name evidence="3" type="ORF">SRO942_LOCUS17217</name>
    <name evidence="4" type="ORF">TMI583_LOCUS25413</name>
</gene>
<evidence type="ECO:0000313" key="1">
    <source>
        <dbReference type="EMBL" id="CAF1069885.1"/>
    </source>
</evidence>
<name>A0A814LWZ0_9BILA</name>
<dbReference type="Proteomes" id="UP000681722">
    <property type="component" value="Unassembled WGS sequence"/>
</dbReference>